<dbReference type="EMBL" id="KK101097">
    <property type="protein sequence ID" value="KIZ02209.1"/>
    <property type="molecule type" value="Genomic_DNA"/>
</dbReference>
<keyword evidence="2" id="KW-0698">rRNA processing</keyword>
<dbReference type="Pfam" id="PF09384">
    <property type="entry name" value="UTP15_C"/>
    <property type="match status" value="1"/>
</dbReference>
<accession>A0A0D2L599</accession>
<feature type="domain" description="U3 small nucleolar RNA-associated protein 15 C-terminal" evidence="6">
    <location>
        <begin position="18"/>
        <end position="129"/>
    </location>
</feature>
<dbReference type="GO" id="GO:0045943">
    <property type="term" value="P:positive regulation of transcription by RNA polymerase I"/>
    <property type="evidence" value="ECO:0007669"/>
    <property type="project" value="TreeGrafter"/>
</dbReference>
<keyword evidence="5" id="KW-0539">Nucleus</keyword>
<comment type="subcellular location">
    <subcellularLocation>
        <location evidence="1">Nucleus</location>
    </subcellularLocation>
</comment>
<keyword evidence="4" id="KW-0677">Repeat</keyword>
<dbReference type="KEGG" id="mng:MNEG_5756"/>
<proteinExistence type="predicted"/>
<evidence type="ECO:0000259" key="6">
    <source>
        <dbReference type="Pfam" id="PF09384"/>
    </source>
</evidence>
<dbReference type="RefSeq" id="XP_013901228.1">
    <property type="nucleotide sequence ID" value="XM_014045774.1"/>
</dbReference>
<keyword evidence="8" id="KW-1185">Reference proteome</keyword>
<dbReference type="STRING" id="145388.A0A0D2L599"/>
<gene>
    <name evidence="7" type="ORF">MNEG_5756</name>
</gene>
<evidence type="ECO:0000313" key="7">
    <source>
        <dbReference type="EMBL" id="KIZ02209.1"/>
    </source>
</evidence>
<dbReference type="PANTHER" id="PTHR19924:SF26">
    <property type="entry name" value="U3 SMALL NUCLEOLAR RNA-ASSOCIATED PROTEIN 15 HOMOLOG"/>
    <property type="match status" value="1"/>
</dbReference>
<protein>
    <recommendedName>
        <fullName evidence="6">U3 small nucleolar RNA-associated protein 15 C-terminal domain-containing protein</fullName>
    </recommendedName>
</protein>
<dbReference type="GO" id="GO:0006364">
    <property type="term" value="P:rRNA processing"/>
    <property type="evidence" value="ECO:0007669"/>
    <property type="project" value="UniProtKB-KW"/>
</dbReference>
<dbReference type="InterPro" id="IPR018983">
    <property type="entry name" value="U3_snoRNA-assocProt_15_C"/>
</dbReference>
<evidence type="ECO:0000256" key="5">
    <source>
        <dbReference type="ARBA" id="ARBA00023242"/>
    </source>
</evidence>
<sequence length="144" mass="14459">MGATGRCRGTSTPRMSWDALDAALATRQPGVVDALLEELAARGGLHAALAGRGAAGLLPLLRHLARYITDPRHAATLAGVAARVIDIYTPIVLTDAGVDAALGLLRDALAAEVALQADLMAIQGAIEPILAAGLAAAPAAAAAR</sequence>
<dbReference type="AlphaFoldDB" id="A0A0D2L599"/>
<dbReference type="GeneID" id="25738633"/>
<dbReference type="PANTHER" id="PTHR19924">
    <property type="entry name" value="UTP15 U3 SMALL NUCLEOLAR RNA-ASSOCIATED PROTEIN 15 FAMILY MEMBER"/>
    <property type="match status" value="1"/>
</dbReference>
<organism evidence="7 8">
    <name type="scientific">Monoraphidium neglectum</name>
    <dbReference type="NCBI Taxonomy" id="145388"/>
    <lineage>
        <taxon>Eukaryota</taxon>
        <taxon>Viridiplantae</taxon>
        <taxon>Chlorophyta</taxon>
        <taxon>core chlorophytes</taxon>
        <taxon>Chlorophyceae</taxon>
        <taxon>CS clade</taxon>
        <taxon>Sphaeropleales</taxon>
        <taxon>Selenastraceae</taxon>
        <taxon>Monoraphidium</taxon>
    </lineage>
</organism>
<name>A0A0D2L599_9CHLO</name>
<dbReference type="GO" id="GO:0005730">
    <property type="term" value="C:nucleolus"/>
    <property type="evidence" value="ECO:0007669"/>
    <property type="project" value="InterPro"/>
</dbReference>
<evidence type="ECO:0000256" key="1">
    <source>
        <dbReference type="ARBA" id="ARBA00004123"/>
    </source>
</evidence>
<keyword evidence="3" id="KW-0853">WD repeat</keyword>
<evidence type="ECO:0000256" key="2">
    <source>
        <dbReference type="ARBA" id="ARBA00022552"/>
    </source>
</evidence>
<reference evidence="7 8" key="1">
    <citation type="journal article" date="2013" name="BMC Genomics">
        <title>Reconstruction of the lipid metabolism for the microalga Monoraphidium neglectum from its genome sequence reveals characteristics suitable for biofuel production.</title>
        <authorList>
            <person name="Bogen C."/>
            <person name="Al-Dilaimi A."/>
            <person name="Albersmeier A."/>
            <person name="Wichmann J."/>
            <person name="Grundmann M."/>
            <person name="Rupp O."/>
            <person name="Lauersen K.J."/>
            <person name="Blifernez-Klassen O."/>
            <person name="Kalinowski J."/>
            <person name="Goesmann A."/>
            <person name="Mussgnug J.H."/>
            <person name="Kruse O."/>
        </authorList>
    </citation>
    <scope>NUCLEOTIDE SEQUENCE [LARGE SCALE GENOMIC DNA]</scope>
    <source>
        <strain evidence="7 8">SAG 48.87</strain>
    </source>
</reference>
<evidence type="ECO:0000256" key="4">
    <source>
        <dbReference type="ARBA" id="ARBA00022737"/>
    </source>
</evidence>
<evidence type="ECO:0000313" key="8">
    <source>
        <dbReference type="Proteomes" id="UP000054498"/>
    </source>
</evidence>
<evidence type="ECO:0000256" key="3">
    <source>
        <dbReference type="ARBA" id="ARBA00022574"/>
    </source>
</evidence>
<dbReference type="Proteomes" id="UP000054498">
    <property type="component" value="Unassembled WGS sequence"/>
</dbReference>